<name>A0A143YXH2_9LACT</name>
<evidence type="ECO:0000256" key="1">
    <source>
        <dbReference type="ARBA" id="ARBA00023125"/>
    </source>
</evidence>
<sequence length="215" mass="24933">MEMFIEALKKKIRSNEGLSPKMQDILDASVALFSTKGFSNTSTKDIAQAANVAEGTIYKHFGTKENLLYATILPILRDAISEEAINRIRIIHKCLENTPFEVFVRYIVTKNVLMPEDHFQSGKIFFTEMIYDKERCKQFVDMIPPEFIQEISSILDNYKAKKEIVDWPNIVIWQFIMSILSGHHLTHHILLPDRKWDNESDIDYLTQQIVKGLQP</sequence>
<reference evidence="4 5" key="1">
    <citation type="submission" date="2016-02" db="EMBL/GenBank/DDBJ databases">
        <authorList>
            <person name="Wen L."/>
            <person name="He K."/>
            <person name="Yang H."/>
        </authorList>
    </citation>
    <scope>NUCLEOTIDE SEQUENCE [LARGE SCALE GENOMIC DNA]</scope>
    <source>
        <strain evidence="4">Trichococcus palustris</strain>
    </source>
</reference>
<dbReference type="GO" id="GO:0006355">
    <property type="term" value="P:regulation of DNA-templated transcription"/>
    <property type="evidence" value="ECO:0007669"/>
    <property type="project" value="UniProtKB-ARBA"/>
</dbReference>
<dbReference type="InterPro" id="IPR050109">
    <property type="entry name" value="HTH-type_TetR-like_transc_reg"/>
</dbReference>
<evidence type="ECO:0000259" key="3">
    <source>
        <dbReference type="PROSITE" id="PS50977"/>
    </source>
</evidence>
<keyword evidence="5" id="KW-1185">Reference proteome</keyword>
<dbReference type="PROSITE" id="PS50977">
    <property type="entry name" value="HTH_TETR_2"/>
    <property type="match status" value="1"/>
</dbReference>
<dbReference type="AlphaFoldDB" id="A0A143YXH2"/>
<dbReference type="Pfam" id="PF00440">
    <property type="entry name" value="TetR_N"/>
    <property type="match status" value="1"/>
</dbReference>
<dbReference type="PROSITE" id="PS01081">
    <property type="entry name" value="HTH_TETR_1"/>
    <property type="match status" value="1"/>
</dbReference>
<gene>
    <name evidence="4" type="ORF">Tpal_2625</name>
</gene>
<keyword evidence="1 2" id="KW-0238">DNA-binding</keyword>
<proteinExistence type="predicted"/>
<dbReference type="Proteomes" id="UP000242754">
    <property type="component" value="Unassembled WGS sequence"/>
</dbReference>
<evidence type="ECO:0000313" key="5">
    <source>
        <dbReference type="Proteomes" id="UP000242754"/>
    </source>
</evidence>
<dbReference type="EMBL" id="FJNE01000010">
    <property type="protein sequence ID" value="CZR01259.1"/>
    <property type="molecule type" value="Genomic_DNA"/>
</dbReference>
<dbReference type="InterPro" id="IPR009057">
    <property type="entry name" value="Homeodomain-like_sf"/>
</dbReference>
<dbReference type="PANTHER" id="PTHR30055">
    <property type="entry name" value="HTH-TYPE TRANSCRIPTIONAL REGULATOR RUTR"/>
    <property type="match status" value="1"/>
</dbReference>
<dbReference type="GO" id="GO:0003677">
    <property type="term" value="F:DNA binding"/>
    <property type="evidence" value="ECO:0007669"/>
    <property type="project" value="UniProtKB-UniRule"/>
</dbReference>
<dbReference type="InterPro" id="IPR001647">
    <property type="entry name" value="HTH_TetR"/>
</dbReference>
<organism evidence="4 5">
    <name type="scientific">Trichococcus palustris</name>
    <dbReference type="NCBI Taxonomy" id="140314"/>
    <lineage>
        <taxon>Bacteria</taxon>
        <taxon>Bacillati</taxon>
        <taxon>Bacillota</taxon>
        <taxon>Bacilli</taxon>
        <taxon>Lactobacillales</taxon>
        <taxon>Carnobacteriaceae</taxon>
        <taxon>Trichococcus</taxon>
    </lineage>
</organism>
<dbReference type="PRINTS" id="PR00455">
    <property type="entry name" value="HTHTETR"/>
</dbReference>
<protein>
    <submittedName>
        <fullName evidence="4">Tetr bacterial regulatory protein hth signature</fullName>
    </submittedName>
</protein>
<dbReference type="Gene3D" id="1.10.357.10">
    <property type="entry name" value="Tetracycline Repressor, domain 2"/>
    <property type="match status" value="1"/>
</dbReference>
<feature type="domain" description="HTH tetR-type" evidence="3">
    <location>
        <begin position="19"/>
        <end position="79"/>
    </location>
</feature>
<dbReference type="STRING" id="140314.SAMN04488076_11725"/>
<feature type="DNA-binding region" description="H-T-H motif" evidence="2">
    <location>
        <begin position="42"/>
        <end position="61"/>
    </location>
</feature>
<dbReference type="OrthoDB" id="9780824at2"/>
<evidence type="ECO:0000313" key="4">
    <source>
        <dbReference type="EMBL" id="CZR01259.1"/>
    </source>
</evidence>
<accession>A0A143YXH2</accession>
<dbReference type="RefSeq" id="WP_087034129.1">
    <property type="nucleotide sequence ID" value="NZ_FJNE01000010.1"/>
</dbReference>
<dbReference type="SUPFAM" id="SSF46689">
    <property type="entry name" value="Homeodomain-like"/>
    <property type="match status" value="1"/>
</dbReference>
<evidence type="ECO:0000256" key="2">
    <source>
        <dbReference type="PROSITE-ProRule" id="PRU00335"/>
    </source>
</evidence>
<dbReference type="InterPro" id="IPR023772">
    <property type="entry name" value="DNA-bd_HTH_TetR-type_CS"/>
</dbReference>